<keyword evidence="7 10" id="KW-0472">Membrane</keyword>
<keyword evidence="2 10" id="KW-0444">Lipid biosynthesis</keyword>
<keyword evidence="5 10" id="KW-1133">Transmembrane helix</keyword>
<evidence type="ECO:0000256" key="9">
    <source>
        <dbReference type="ARBA" id="ARBA00023264"/>
    </source>
</evidence>
<comment type="catalytic activity">
    <reaction evidence="10">
        <text>an acyl phosphate + sn-glycerol 3-phosphate = a 1-acyl-sn-glycero-3-phosphate + phosphate</text>
        <dbReference type="Rhea" id="RHEA:34075"/>
        <dbReference type="ChEBI" id="CHEBI:43474"/>
        <dbReference type="ChEBI" id="CHEBI:57597"/>
        <dbReference type="ChEBI" id="CHEBI:57970"/>
        <dbReference type="ChEBI" id="CHEBI:59918"/>
        <dbReference type="EC" id="2.3.1.275"/>
    </reaction>
</comment>
<keyword evidence="12" id="KW-1185">Reference proteome</keyword>
<dbReference type="InterPro" id="IPR003811">
    <property type="entry name" value="G3P_acylTferase_PlsY"/>
</dbReference>
<protein>
    <recommendedName>
        <fullName evidence="10">Glycerol-3-phosphate acyltransferase</fullName>
    </recommendedName>
    <alternativeName>
        <fullName evidence="10">Acyl-PO4 G3P acyltransferase</fullName>
    </alternativeName>
    <alternativeName>
        <fullName evidence="10">Acyl-phosphate--glycerol-3-phosphate acyltransferase</fullName>
    </alternativeName>
    <alternativeName>
        <fullName evidence="10">G3P acyltransferase</fullName>
        <shortName evidence="10">GPAT</shortName>
        <ecNumber evidence="10">2.3.1.275</ecNumber>
    </alternativeName>
    <alternativeName>
        <fullName evidence="10">Lysophosphatidic acid synthase</fullName>
        <shortName evidence="10">LPA synthase</shortName>
    </alternativeName>
</protein>
<dbReference type="HAMAP" id="MF_01043">
    <property type="entry name" value="PlsY"/>
    <property type="match status" value="1"/>
</dbReference>
<dbReference type="PANTHER" id="PTHR30309:SF0">
    <property type="entry name" value="GLYCEROL-3-PHOSPHATE ACYLTRANSFERASE-RELATED"/>
    <property type="match status" value="1"/>
</dbReference>
<evidence type="ECO:0000256" key="2">
    <source>
        <dbReference type="ARBA" id="ARBA00022516"/>
    </source>
</evidence>
<proteinExistence type="inferred from homology"/>
<evidence type="ECO:0000256" key="7">
    <source>
        <dbReference type="ARBA" id="ARBA00023136"/>
    </source>
</evidence>
<dbReference type="SMART" id="SM01207">
    <property type="entry name" value="G3P_acyltransf"/>
    <property type="match status" value="1"/>
</dbReference>
<evidence type="ECO:0000313" key="11">
    <source>
        <dbReference type="EMBL" id="SMR92193.1"/>
    </source>
</evidence>
<dbReference type="PANTHER" id="PTHR30309">
    <property type="entry name" value="INNER MEMBRANE PROTEIN YGIH"/>
    <property type="match status" value="1"/>
</dbReference>
<sequence length="209" mass="23634">MKMKEFVFYFFAFLIGSIPFSYIITKKFFNKDITHFYDNNPGATNAFRVAGIKAGIPSLILDISKGYFTIYIANTIFYPQKLPVYVCAFMVVLGHAYSIFLKLKGGKSIASTMGILLFLYGVLPVIFFCLGTFFGLLVFRKDNIGTVLGIWSVILFAVLFNTNANDIIFLSMLCLFLTYRQLRTRSIPIDIIKAIKNTIKKASHSFLGK</sequence>
<comment type="pathway">
    <text evidence="10">Lipid metabolism; phospholipid metabolism.</text>
</comment>
<dbReference type="EC" id="2.3.1.275" evidence="10"/>
<feature type="transmembrane region" description="Helical" evidence="10">
    <location>
        <begin position="82"/>
        <end position="103"/>
    </location>
</feature>
<comment type="caution">
    <text evidence="11">The sequence shown here is derived from an EMBL/GenBank/DDBJ whole genome shotgun (WGS) entry which is preliminary data.</text>
</comment>
<keyword evidence="4 10" id="KW-0812">Transmembrane</keyword>
<dbReference type="Proteomes" id="UP000196803">
    <property type="component" value="Unassembled WGS sequence"/>
</dbReference>
<keyword evidence="6 10" id="KW-0443">Lipid metabolism</keyword>
<evidence type="ECO:0000256" key="5">
    <source>
        <dbReference type="ARBA" id="ARBA00022989"/>
    </source>
</evidence>
<organism evidence="11 12">
    <name type="scientific">Caldicellulosiruptor bescii</name>
    <name type="common">Anaerocellum thermophilum</name>
    <dbReference type="NCBI Taxonomy" id="31899"/>
    <lineage>
        <taxon>Bacteria</taxon>
        <taxon>Bacillati</taxon>
        <taxon>Bacillota</taxon>
        <taxon>Bacillota incertae sedis</taxon>
        <taxon>Caldicellulosiruptorales</taxon>
        <taxon>Caldicellulosiruptoraceae</taxon>
        <taxon>Caldicellulosiruptor</taxon>
    </lineage>
</organism>
<dbReference type="EMBL" id="FXXC01000001">
    <property type="protein sequence ID" value="SMR92193.1"/>
    <property type="molecule type" value="Genomic_DNA"/>
</dbReference>
<comment type="similarity">
    <text evidence="10">Belongs to the PlsY family.</text>
</comment>
<comment type="subunit">
    <text evidence="10">Probably interacts with PlsX.</text>
</comment>
<keyword evidence="1 10" id="KW-1003">Cell membrane</keyword>
<gene>
    <name evidence="10" type="primary">plsY</name>
    <name evidence="11" type="ORF">SAMN05216240_0873</name>
</gene>
<keyword evidence="3 10" id="KW-0808">Transferase</keyword>
<evidence type="ECO:0000313" key="12">
    <source>
        <dbReference type="Proteomes" id="UP000196803"/>
    </source>
</evidence>
<feature type="transmembrane region" description="Helical" evidence="10">
    <location>
        <begin position="150"/>
        <end position="177"/>
    </location>
</feature>
<dbReference type="GO" id="GO:0016746">
    <property type="term" value="F:acyltransferase activity"/>
    <property type="evidence" value="ECO:0007669"/>
    <property type="project" value="UniProtKB-KW"/>
</dbReference>
<comment type="subcellular location">
    <subcellularLocation>
        <location evidence="10">Cell membrane</location>
        <topology evidence="10">Multi-pass membrane protein</topology>
    </subcellularLocation>
</comment>
<evidence type="ECO:0000256" key="4">
    <source>
        <dbReference type="ARBA" id="ARBA00022692"/>
    </source>
</evidence>
<keyword evidence="11" id="KW-0012">Acyltransferase</keyword>
<keyword evidence="9 10" id="KW-1208">Phospholipid metabolism</keyword>
<accession>A0ABY1S6P8</accession>
<evidence type="ECO:0000256" key="1">
    <source>
        <dbReference type="ARBA" id="ARBA00022475"/>
    </source>
</evidence>
<evidence type="ECO:0000256" key="10">
    <source>
        <dbReference type="HAMAP-Rule" id="MF_01043"/>
    </source>
</evidence>
<dbReference type="Pfam" id="PF02660">
    <property type="entry name" value="G3P_acyltransf"/>
    <property type="match status" value="1"/>
</dbReference>
<name>A0ABY1S6P8_CALBS</name>
<keyword evidence="8 10" id="KW-0594">Phospholipid biosynthesis</keyword>
<evidence type="ECO:0000256" key="3">
    <source>
        <dbReference type="ARBA" id="ARBA00022679"/>
    </source>
</evidence>
<feature type="transmembrane region" description="Helical" evidence="10">
    <location>
        <begin position="115"/>
        <end position="138"/>
    </location>
</feature>
<comment type="function">
    <text evidence="10">Catalyzes the transfer of an acyl group from acyl-phosphate (acyl-PO(4)) to glycerol-3-phosphate (G3P) to form lysophosphatidic acid (LPA). This enzyme utilizes acyl-phosphate as fatty acyl donor, but not acyl-CoA or acyl-ACP.</text>
</comment>
<feature type="transmembrane region" description="Helical" evidence="10">
    <location>
        <begin position="7"/>
        <end position="24"/>
    </location>
</feature>
<evidence type="ECO:0000256" key="6">
    <source>
        <dbReference type="ARBA" id="ARBA00023098"/>
    </source>
</evidence>
<reference evidence="11 12" key="1">
    <citation type="submission" date="2017-05" db="EMBL/GenBank/DDBJ databases">
        <authorList>
            <person name="Varghese N."/>
            <person name="Submissions S."/>
        </authorList>
    </citation>
    <scope>NUCLEOTIDE SEQUENCE [LARGE SCALE GENOMIC DNA]</scope>
    <source>
        <strain evidence="11 12">MACB1020</strain>
    </source>
</reference>
<evidence type="ECO:0000256" key="8">
    <source>
        <dbReference type="ARBA" id="ARBA00023209"/>
    </source>
</evidence>